<dbReference type="EMBL" id="WUFV01000002">
    <property type="protein sequence ID" value="NEK14116.1"/>
    <property type="molecule type" value="Genomic_DNA"/>
</dbReference>
<keyword evidence="1" id="KW-0472">Membrane</keyword>
<organism evidence="2 3">
    <name type="scientific">Rhizobium leguminosarum</name>
    <dbReference type="NCBI Taxonomy" id="384"/>
    <lineage>
        <taxon>Bacteria</taxon>
        <taxon>Pseudomonadati</taxon>
        <taxon>Pseudomonadota</taxon>
        <taxon>Alphaproteobacteria</taxon>
        <taxon>Hyphomicrobiales</taxon>
        <taxon>Rhizobiaceae</taxon>
        <taxon>Rhizobium/Agrobacterium group</taxon>
        <taxon>Rhizobium</taxon>
    </lineage>
</organism>
<feature type="transmembrane region" description="Helical" evidence="1">
    <location>
        <begin position="16"/>
        <end position="36"/>
    </location>
</feature>
<proteinExistence type="predicted"/>
<name>A0A7K3VAE1_RHILE</name>
<dbReference type="AlphaFoldDB" id="A0A7K3VAE1"/>
<dbReference type="Proteomes" id="UP000471705">
    <property type="component" value="Unassembled WGS sequence"/>
</dbReference>
<evidence type="ECO:0000313" key="3">
    <source>
        <dbReference type="Proteomes" id="UP000471705"/>
    </source>
</evidence>
<protein>
    <submittedName>
        <fullName evidence="2">Uncharacterized protein</fullName>
    </submittedName>
</protein>
<comment type="caution">
    <text evidence="2">The sequence shown here is derived from an EMBL/GenBank/DDBJ whole genome shotgun (WGS) entry which is preliminary data.</text>
</comment>
<evidence type="ECO:0000313" key="2">
    <source>
        <dbReference type="EMBL" id="NEK14116.1"/>
    </source>
</evidence>
<accession>A0A7K3VAE1</accession>
<evidence type="ECO:0000256" key="1">
    <source>
        <dbReference type="SAM" id="Phobius"/>
    </source>
</evidence>
<gene>
    <name evidence="2" type="ORF">GR257_04525</name>
</gene>
<sequence length="73" mass="7826">MDLKNNETSAMEGVSIVWGAEIPVTAGGLGAFYYSLMTEFDGRNRPQGRASNAAVAAFWLKRGFNKALAKTLG</sequence>
<dbReference type="RefSeq" id="WP_164045944.1">
    <property type="nucleotide sequence ID" value="NZ_WUFV01000002.1"/>
</dbReference>
<keyword evidence="1" id="KW-0812">Transmembrane</keyword>
<reference evidence="2 3" key="1">
    <citation type="submission" date="2019-12" db="EMBL/GenBank/DDBJ databases">
        <title>Rhizobium genotypes associated with high levels of biological nitrogen fixation by grain legumes in a temperate-maritime cropping system.</title>
        <authorList>
            <person name="Maluk M."/>
            <person name="Francesc Ferrando Molina F."/>
            <person name="Lopez Del Egido L."/>
            <person name="Lafos M."/>
            <person name="Langarica-Fuentes A."/>
            <person name="Gebre Yohannes G."/>
            <person name="Young M.W."/>
            <person name="Martin P."/>
            <person name="Gantlett R."/>
            <person name="Kenicer G."/>
            <person name="Hawes C."/>
            <person name="Begg G.S."/>
            <person name="Quilliam R.S."/>
            <person name="Squire G.R."/>
            <person name="Poole P.S."/>
            <person name="Young P.W."/>
            <person name="Iannetta P.M."/>
            <person name="James E.K."/>
        </authorList>
    </citation>
    <scope>NUCLEOTIDE SEQUENCE [LARGE SCALE GENOMIC DNA]</scope>
    <source>
        <strain evidence="2 3">JHI54</strain>
    </source>
</reference>
<keyword evidence="1" id="KW-1133">Transmembrane helix</keyword>